<feature type="active site" description="Proton acceptor" evidence="1">
    <location>
        <position position="161"/>
    </location>
</feature>
<keyword evidence="3" id="KW-1185">Reference proteome</keyword>
<reference evidence="2" key="1">
    <citation type="journal article" date="2020" name="Stud. Mycol.">
        <title>101 Dothideomycetes genomes: a test case for predicting lifestyles and emergence of pathogens.</title>
        <authorList>
            <person name="Haridas S."/>
            <person name="Albert R."/>
            <person name="Binder M."/>
            <person name="Bloem J."/>
            <person name="Labutti K."/>
            <person name="Salamov A."/>
            <person name="Andreopoulos B."/>
            <person name="Baker S."/>
            <person name="Barry K."/>
            <person name="Bills G."/>
            <person name="Bluhm B."/>
            <person name="Cannon C."/>
            <person name="Castanera R."/>
            <person name="Culley D."/>
            <person name="Daum C."/>
            <person name="Ezra D."/>
            <person name="Gonzalez J."/>
            <person name="Henrissat B."/>
            <person name="Kuo A."/>
            <person name="Liang C."/>
            <person name="Lipzen A."/>
            <person name="Lutzoni F."/>
            <person name="Magnuson J."/>
            <person name="Mondo S."/>
            <person name="Nolan M."/>
            <person name="Ohm R."/>
            <person name="Pangilinan J."/>
            <person name="Park H.-J."/>
            <person name="Ramirez L."/>
            <person name="Alfaro M."/>
            <person name="Sun H."/>
            <person name="Tritt A."/>
            <person name="Yoshinaga Y."/>
            <person name="Zwiers L.-H."/>
            <person name="Turgeon B."/>
            <person name="Goodwin S."/>
            <person name="Spatafora J."/>
            <person name="Crous P."/>
            <person name="Grigoriev I."/>
        </authorList>
    </citation>
    <scope>NUCLEOTIDE SEQUENCE</scope>
    <source>
        <strain evidence="2">CBS 260.36</strain>
    </source>
</reference>
<dbReference type="Pfam" id="PF01828">
    <property type="entry name" value="Peptidase_A4"/>
    <property type="match status" value="1"/>
</dbReference>
<name>A0A9P4MDN5_9PEZI</name>
<dbReference type="AlphaFoldDB" id="A0A9P4MDN5"/>
<dbReference type="PANTHER" id="PTHR37536">
    <property type="entry name" value="PUTATIVE (AFU_ORTHOLOGUE AFUA_3G02970)-RELATED"/>
    <property type="match status" value="1"/>
</dbReference>
<dbReference type="PANTHER" id="PTHR37536:SF1">
    <property type="entry name" value="ASPERGILLOPEPSIN, PUTAITVE (AFU_ORTHOLOGUE AFUA_7G01200)"/>
    <property type="match status" value="1"/>
</dbReference>
<dbReference type="SUPFAM" id="SSF49899">
    <property type="entry name" value="Concanavalin A-like lectins/glucanases"/>
    <property type="match status" value="1"/>
</dbReference>
<evidence type="ECO:0000313" key="3">
    <source>
        <dbReference type="Proteomes" id="UP000799439"/>
    </source>
</evidence>
<dbReference type="GO" id="GO:0006508">
    <property type="term" value="P:proteolysis"/>
    <property type="evidence" value="ECO:0007669"/>
    <property type="project" value="InterPro"/>
</dbReference>
<evidence type="ECO:0008006" key="4">
    <source>
        <dbReference type="Google" id="ProtNLM"/>
    </source>
</evidence>
<protein>
    <recommendedName>
        <fullName evidence="4">Peptidase A4 family protein</fullName>
    </recommendedName>
</protein>
<evidence type="ECO:0000313" key="2">
    <source>
        <dbReference type="EMBL" id="KAF2150180.1"/>
    </source>
</evidence>
<dbReference type="EMBL" id="ML996090">
    <property type="protein sequence ID" value="KAF2150180.1"/>
    <property type="molecule type" value="Genomic_DNA"/>
</dbReference>
<dbReference type="PRINTS" id="PR00977">
    <property type="entry name" value="SCYTLDPTASE"/>
</dbReference>
<organism evidence="2 3">
    <name type="scientific">Myriangium duriaei CBS 260.36</name>
    <dbReference type="NCBI Taxonomy" id="1168546"/>
    <lineage>
        <taxon>Eukaryota</taxon>
        <taxon>Fungi</taxon>
        <taxon>Dikarya</taxon>
        <taxon>Ascomycota</taxon>
        <taxon>Pezizomycotina</taxon>
        <taxon>Dothideomycetes</taxon>
        <taxon>Dothideomycetidae</taxon>
        <taxon>Myriangiales</taxon>
        <taxon>Myriangiaceae</taxon>
        <taxon>Myriangium</taxon>
    </lineage>
</organism>
<dbReference type="Gene3D" id="2.60.120.700">
    <property type="entry name" value="Peptidase G1"/>
    <property type="match status" value="1"/>
</dbReference>
<dbReference type="CDD" id="cd13426">
    <property type="entry name" value="Peptidase_G1"/>
    <property type="match status" value="1"/>
</dbReference>
<comment type="caution">
    <text evidence="2">The sequence shown here is derived from an EMBL/GenBank/DDBJ whole genome shotgun (WGS) entry which is preliminary data.</text>
</comment>
<gene>
    <name evidence="2" type="ORF">K461DRAFT_229733</name>
</gene>
<evidence type="ECO:0000256" key="1">
    <source>
        <dbReference type="PIRSR" id="PIRSR600250-50"/>
    </source>
</evidence>
<dbReference type="Proteomes" id="UP000799439">
    <property type="component" value="Unassembled WGS sequence"/>
</dbReference>
<dbReference type="OrthoDB" id="2862635at2759"/>
<sequence length="228" mass="24301">MIPGNATAGPNEQHDNYSDNWGGAVLIGNGFKSVIGTFTVPSISVPSGGDPNAFYSSTAWVGIDGDTCSSAILQTGVDFTIENGQVSYSAWYEWWRQNSIDFTGISFSAGDSVQLYVQAYSTTSGIATIENLSNGQKVSHQFKNEGSIGELCETNAEWIVEDYEINKQLVPLADFGTVTFTDCSASDGQYNYGVSGATLLQLSSNGQASGQEAEATIDSDSQVTVRYL</sequence>
<dbReference type="InterPro" id="IPR000250">
    <property type="entry name" value="Peptidase_G1"/>
</dbReference>
<proteinExistence type="predicted"/>
<dbReference type="GO" id="GO:0070007">
    <property type="term" value="F:glutamic-type endopeptidase activity"/>
    <property type="evidence" value="ECO:0007669"/>
    <property type="project" value="InterPro"/>
</dbReference>
<dbReference type="InterPro" id="IPR013320">
    <property type="entry name" value="ConA-like_dom_sf"/>
</dbReference>
<dbReference type="InterPro" id="IPR038656">
    <property type="entry name" value="Peptidase_G1_sf"/>
</dbReference>
<accession>A0A9P4MDN5</accession>